<dbReference type="EMBL" id="CP018155">
    <property type="protein sequence ID" value="APG64248.1"/>
    <property type="molecule type" value="Genomic_DNA"/>
</dbReference>
<dbReference type="OrthoDB" id="1449138at2"/>
<organism evidence="1 2">
    <name type="scientific">Tenacibaculum todarodis</name>
    <dbReference type="NCBI Taxonomy" id="1850252"/>
    <lineage>
        <taxon>Bacteria</taxon>
        <taxon>Pseudomonadati</taxon>
        <taxon>Bacteroidota</taxon>
        <taxon>Flavobacteriia</taxon>
        <taxon>Flavobacteriales</taxon>
        <taxon>Flavobacteriaceae</taxon>
        <taxon>Tenacibaculum</taxon>
    </lineage>
</organism>
<keyword evidence="2" id="KW-1185">Reference proteome</keyword>
<gene>
    <name evidence="1" type="ORF">LPB136_02190</name>
</gene>
<sequence>MLIPLAIQAAHAIENHEHTVCKSITDHHVHEKDLDCSDLHQILETYSSGNTTDYTVIPTHFYSQDYNEQPQQITVVFISKKTSRGPPNFTV</sequence>
<evidence type="ECO:0000313" key="2">
    <source>
        <dbReference type="Proteomes" id="UP000181898"/>
    </source>
</evidence>
<dbReference type="AlphaFoldDB" id="A0A1L3JGI0"/>
<proteinExistence type="predicted"/>
<evidence type="ECO:0000313" key="1">
    <source>
        <dbReference type="EMBL" id="APG64248.1"/>
    </source>
</evidence>
<dbReference type="Proteomes" id="UP000181898">
    <property type="component" value="Chromosome"/>
</dbReference>
<name>A0A1L3JGI0_9FLAO</name>
<dbReference type="STRING" id="1850252.LPB136_02190"/>
<dbReference type="KEGG" id="ten:LPB136_02190"/>
<protein>
    <submittedName>
        <fullName evidence="1">Uncharacterized protein</fullName>
    </submittedName>
</protein>
<dbReference type="RefSeq" id="WP_072554572.1">
    <property type="nucleotide sequence ID" value="NZ_CP018155.1"/>
</dbReference>
<reference evidence="1 2" key="1">
    <citation type="submission" date="2016-11" db="EMBL/GenBank/DDBJ databases">
        <title>Tenacibaculum sp. LPB0136, isolated from marine environment.</title>
        <authorList>
            <person name="Kim E."/>
            <person name="Yi H."/>
        </authorList>
    </citation>
    <scope>NUCLEOTIDE SEQUENCE [LARGE SCALE GENOMIC DNA]</scope>
    <source>
        <strain evidence="1 2">LPB0136</strain>
    </source>
</reference>
<accession>A0A1L3JGI0</accession>